<evidence type="ECO:0000313" key="2">
    <source>
        <dbReference type="Proteomes" id="UP000238070"/>
    </source>
</evidence>
<dbReference type="Proteomes" id="UP000238070">
    <property type="component" value="Chromosome"/>
</dbReference>
<protein>
    <submittedName>
        <fullName evidence="1">Peptidase M24</fullName>
    </submittedName>
</protein>
<sequence length="89" mass="10167">MHLFINKNKLSDEIKSSLKKNAALFIHPYNKIYKEVITEISSSNKLDAFPAEQGRFIRPSFQPISSFGEHATIVTCILLMYNSFMIVTV</sequence>
<proteinExistence type="predicted"/>
<organism evidence="1 2">
    <name type="scientific">Clostridium botulinum</name>
    <dbReference type="NCBI Taxonomy" id="1491"/>
    <lineage>
        <taxon>Bacteria</taxon>
        <taxon>Bacillati</taxon>
        <taxon>Bacillota</taxon>
        <taxon>Clostridia</taxon>
        <taxon>Eubacteriales</taxon>
        <taxon>Clostridiaceae</taxon>
        <taxon>Clostridium</taxon>
    </lineage>
</organism>
<reference evidence="1 2" key="1">
    <citation type="submission" date="2018-01" db="EMBL/GenBank/DDBJ databases">
        <title>Genetic Diversity of Clostridium botulinum in seafood.</title>
        <authorList>
            <person name="Athira V."/>
            <person name="Arun Jyothi P.V."/>
            <person name="Lalitha K.V."/>
            <person name="Joseph T.C."/>
        </authorList>
    </citation>
    <scope>NUCLEOTIDE SEQUENCE [LARGE SCALE GENOMIC DNA]</scope>
    <source>
        <strain evidence="1 2">Mfbjulcb5</strain>
    </source>
</reference>
<gene>
    <name evidence="1" type="ORF">C3B64_05560</name>
</gene>
<dbReference type="EMBL" id="CP027776">
    <property type="protein sequence ID" value="AVP63752.1"/>
    <property type="molecule type" value="Genomic_DNA"/>
</dbReference>
<evidence type="ECO:0000313" key="1">
    <source>
        <dbReference type="EMBL" id="AVP63752.1"/>
    </source>
</evidence>
<dbReference type="AlphaFoldDB" id="A0AAU8YUF9"/>
<accession>A0AAU8YUF9</accession>
<name>A0AAU8YUF9_CLOBO</name>